<dbReference type="EMBL" id="KI392485">
    <property type="protein sequence ID" value="ERN16049.1"/>
    <property type="molecule type" value="Genomic_DNA"/>
</dbReference>
<dbReference type="InterPro" id="IPR051343">
    <property type="entry name" value="G-type_lectin_kinases/EP1-like"/>
</dbReference>
<dbReference type="GO" id="GO:0004672">
    <property type="term" value="F:protein kinase activity"/>
    <property type="evidence" value="ECO:0007669"/>
    <property type="project" value="InterPro"/>
</dbReference>
<dbReference type="eggNOG" id="ENOG502QT6D">
    <property type="taxonomic scope" value="Eukaryota"/>
</dbReference>
<dbReference type="InterPro" id="IPR000719">
    <property type="entry name" value="Prot_kinase_dom"/>
</dbReference>
<organism evidence="3 4">
    <name type="scientific">Amborella trichopoda</name>
    <dbReference type="NCBI Taxonomy" id="13333"/>
    <lineage>
        <taxon>Eukaryota</taxon>
        <taxon>Viridiplantae</taxon>
        <taxon>Streptophyta</taxon>
        <taxon>Embryophyta</taxon>
        <taxon>Tracheophyta</taxon>
        <taxon>Spermatophyta</taxon>
        <taxon>Magnoliopsida</taxon>
        <taxon>Amborellales</taxon>
        <taxon>Amborellaceae</taxon>
        <taxon>Amborella</taxon>
    </lineage>
</organism>
<dbReference type="InterPro" id="IPR011009">
    <property type="entry name" value="Kinase-like_dom_sf"/>
</dbReference>
<dbReference type="Pfam" id="PF00069">
    <property type="entry name" value="Pkinase"/>
    <property type="match status" value="1"/>
</dbReference>
<feature type="domain" description="Protein kinase" evidence="2">
    <location>
        <begin position="5"/>
        <end position="49"/>
    </location>
</feature>
<evidence type="ECO:0000313" key="4">
    <source>
        <dbReference type="Proteomes" id="UP000017836"/>
    </source>
</evidence>
<dbReference type="OMA" id="EMICCRQ"/>
<proteinExistence type="predicted"/>
<dbReference type="PANTHER" id="PTHR47976">
    <property type="entry name" value="G-TYPE LECTIN S-RECEPTOR-LIKE SERINE/THREONINE-PROTEIN KINASE SD2-5"/>
    <property type="match status" value="1"/>
</dbReference>
<dbReference type="AlphaFoldDB" id="U5D0W4"/>
<dbReference type="HOGENOM" id="CLU_000288_112_3_1"/>
<evidence type="ECO:0000259" key="2">
    <source>
        <dbReference type="Pfam" id="PF00069"/>
    </source>
</evidence>
<sequence length="143" mass="16340">MPDQTKTLTVARGTRGYVAPEWHRNVPVTTKVDVYSYGAMLLEMICCRQSLVVDVPEDEIILSDWVYKCFQDGCLEKLIAPEELEVREEKQRLERMVMDGLWCILEEPTLWPSMKTVVLMLEGTVEVQVPPHPCPPSVKSMTS</sequence>
<gene>
    <name evidence="3" type="ORF">AMTR_s00030p00116360</name>
</gene>
<dbReference type="PANTHER" id="PTHR47976:SF27">
    <property type="entry name" value="RECEPTOR-LIKE SERINE_THREONINE-PROTEIN KINASE"/>
    <property type="match status" value="1"/>
</dbReference>
<evidence type="ECO:0000256" key="1">
    <source>
        <dbReference type="ARBA" id="ARBA00022729"/>
    </source>
</evidence>
<keyword evidence="1" id="KW-0732">Signal</keyword>
<evidence type="ECO:0000313" key="3">
    <source>
        <dbReference type="EMBL" id="ERN16049.1"/>
    </source>
</evidence>
<dbReference type="Proteomes" id="UP000017836">
    <property type="component" value="Unassembled WGS sequence"/>
</dbReference>
<keyword evidence="4" id="KW-1185">Reference proteome</keyword>
<dbReference type="SUPFAM" id="SSF56112">
    <property type="entry name" value="Protein kinase-like (PK-like)"/>
    <property type="match status" value="1"/>
</dbReference>
<reference evidence="4" key="1">
    <citation type="journal article" date="2013" name="Science">
        <title>The Amborella genome and the evolution of flowering plants.</title>
        <authorList>
            <consortium name="Amborella Genome Project"/>
        </authorList>
    </citation>
    <scope>NUCLEOTIDE SEQUENCE [LARGE SCALE GENOMIC DNA]</scope>
</reference>
<dbReference type="GO" id="GO:0005524">
    <property type="term" value="F:ATP binding"/>
    <property type="evidence" value="ECO:0007669"/>
    <property type="project" value="InterPro"/>
</dbReference>
<accession>U5D0W4</accession>
<name>U5D0W4_AMBTC</name>
<dbReference type="Gene3D" id="1.10.510.10">
    <property type="entry name" value="Transferase(Phosphotransferase) domain 1"/>
    <property type="match status" value="1"/>
</dbReference>
<protein>
    <recommendedName>
        <fullName evidence="2">Protein kinase domain-containing protein</fullName>
    </recommendedName>
</protein>
<dbReference type="Gramene" id="ERN16049">
    <property type="protein sequence ID" value="ERN16049"/>
    <property type="gene ID" value="AMTR_s00030p00116360"/>
</dbReference>